<dbReference type="GO" id="GO:0004386">
    <property type="term" value="F:helicase activity"/>
    <property type="evidence" value="ECO:0007669"/>
    <property type="project" value="UniProtKB-KW"/>
</dbReference>
<dbReference type="Proteomes" id="UP001179280">
    <property type="component" value="Unassembled WGS sequence"/>
</dbReference>
<dbReference type="Pfam" id="PF04851">
    <property type="entry name" value="ResIII"/>
    <property type="match status" value="1"/>
</dbReference>
<evidence type="ECO:0000259" key="1">
    <source>
        <dbReference type="PROSITE" id="PS51192"/>
    </source>
</evidence>
<sequence length="702" mass="81897">MKQISSELKQLKQEVLARKQKRMTIKMRSFLTRLGQKRRSKALIKEITYWLDKYELEAYTSKKVPWHQVKMEQWLTFSEKRVNQFARQVLVKDQAEPLRLYVHQEQALRAINKQMHERFSGILSIPTGGGKTIVAVQWLLSHGIRNKRKVLWLAHRHDLLEQAYHSIETLAVKSLLSKRKSFTCRLISGHSEHDSITEVTAMDDVVIATCMSLANAIQLFTERWLREDEELLVIVDEAHHATANTYQVVLNELKRYANPKILGLTATPFRTIEEEKGLLKKSFRDDLIYKIDLRTLIARGILADPYFKEVKLNAGEPIYLTDLEKEQINHFDQLPERIASQLIDHKKRNDVIVKEYVSNKDAYGKTIVFAINRKHAVLLTVLFRAKGVRAAYVISQEKESNQHRDATLHQFKTNKLDVIINVNMLTEGTDLPDVQTVLLTRPTTSRILMTQMVGRALRGTEAGGTEKASIVYFQDNWHDTLTWVLPQTLYVDESASQPTSRIREKEIVQSRTIPLEHYEQLFKQIPTSEQIDHLPYNKTIPVGVYSFTKLKNPDGETIDILVYEVLEKEYQLFVEALPKLKPSQNIWEVEKDYFPGLTNQFGYRREDVETIILFYNETKQKPIFRYFKDRHKVDLAVIAQKIHEEKLVGQAKKAYIDACWSEESSFLPIYFGWNKLLFRKRLEVELLKLEEPELFMNEQTPS</sequence>
<evidence type="ECO:0000313" key="4">
    <source>
        <dbReference type="Proteomes" id="UP001179280"/>
    </source>
</evidence>
<evidence type="ECO:0000313" key="3">
    <source>
        <dbReference type="EMBL" id="MBM7839299.1"/>
    </source>
</evidence>
<keyword evidence="3" id="KW-0067">ATP-binding</keyword>
<feature type="domain" description="Helicase ATP-binding" evidence="1">
    <location>
        <begin position="112"/>
        <end position="286"/>
    </location>
</feature>
<accession>A0ABS2SUU4</accession>
<dbReference type="SMART" id="SM00487">
    <property type="entry name" value="DEXDc"/>
    <property type="match status" value="1"/>
</dbReference>
<dbReference type="EMBL" id="JAFBCV010000007">
    <property type="protein sequence ID" value="MBM7839299.1"/>
    <property type="molecule type" value="Genomic_DNA"/>
</dbReference>
<keyword evidence="3" id="KW-0347">Helicase</keyword>
<organism evidence="3 4">
    <name type="scientific">Shouchella xiaoxiensis</name>
    <dbReference type="NCBI Taxonomy" id="766895"/>
    <lineage>
        <taxon>Bacteria</taxon>
        <taxon>Bacillati</taxon>
        <taxon>Bacillota</taxon>
        <taxon>Bacilli</taxon>
        <taxon>Bacillales</taxon>
        <taxon>Bacillaceae</taxon>
        <taxon>Shouchella</taxon>
    </lineage>
</organism>
<keyword evidence="3" id="KW-0378">Hydrolase</keyword>
<dbReference type="PROSITE" id="PS51194">
    <property type="entry name" value="HELICASE_CTER"/>
    <property type="match status" value="1"/>
</dbReference>
<comment type="caution">
    <text evidence="3">The sequence shown here is derived from an EMBL/GenBank/DDBJ whole genome shotgun (WGS) entry which is preliminary data.</text>
</comment>
<reference evidence="3" key="1">
    <citation type="submission" date="2021-01" db="EMBL/GenBank/DDBJ databases">
        <title>Genomic Encyclopedia of Type Strains, Phase IV (KMG-IV): sequencing the most valuable type-strain genomes for metagenomic binning, comparative biology and taxonomic classification.</title>
        <authorList>
            <person name="Goeker M."/>
        </authorList>
    </citation>
    <scope>NUCLEOTIDE SEQUENCE</scope>
    <source>
        <strain evidence="3">DSM 21943</strain>
    </source>
</reference>
<dbReference type="InterPro" id="IPR001650">
    <property type="entry name" value="Helicase_C-like"/>
</dbReference>
<keyword evidence="3" id="KW-0547">Nucleotide-binding</keyword>
<evidence type="ECO:0000259" key="2">
    <source>
        <dbReference type="PROSITE" id="PS51194"/>
    </source>
</evidence>
<dbReference type="RefSeq" id="WP_204466575.1">
    <property type="nucleotide sequence ID" value="NZ_JAFBCV010000007.1"/>
</dbReference>
<gene>
    <name evidence="3" type="ORF">JOC54_002570</name>
</gene>
<dbReference type="SMART" id="SM00490">
    <property type="entry name" value="HELICc"/>
    <property type="match status" value="1"/>
</dbReference>
<dbReference type="PROSITE" id="PS51192">
    <property type="entry name" value="HELICASE_ATP_BIND_1"/>
    <property type="match status" value="1"/>
</dbReference>
<dbReference type="InterPro" id="IPR014001">
    <property type="entry name" value="Helicase_ATP-bd"/>
</dbReference>
<dbReference type="InterPro" id="IPR006935">
    <property type="entry name" value="Helicase/UvrB_N"/>
</dbReference>
<dbReference type="PANTHER" id="PTHR47396:SF1">
    <property type="entry name" value="ATP-DEPENDENT HELICASE IRC3-RELATED"/>
    <property type="match status" value="1"/>
</dbReference>
<dbReference type="SUPFAM" id="SSF52540">
    <property type="entry name" value="P-loop containing nucleoside triphosphate hydrolases"/>
    <property type="match status" value="1"/>
</dbReference>
<feature type="domain" description="Helicase C-terminal" evidence="2">
    <location>
        <begin position="352"/>
        <end position="508"/>
    </location>
</feature>
<dbReference type="InterPro" id="IPR027417">
    <property type="entry name" value="P-loop_NTPase"/>
</dbReference>
<dbReference type="Gene3D" id="3.40.50.300">
    <property type="entry name" value="P-loop containing nucleotide triphosphate hydrolases"/>
    <property type="match status" value="2"/>
</dbReference>
<name>A0ABS2SUU4_9BACI</name>
<proteinExistence type="predicted"/>
<dbReference type="Pfam" id="PF00271">
    <property type="entry name" value="Helicase_C"/>
    <property type="match status" value="1"/>
</dbReference>
<dbReference type="InterPro" id="IPR050742">
    <property type="entry name" value="Helicase_Restrict-Modif_Enz"/>
</dbReference>
<keyword evidence="4" id="KW-1185">Reference proteome</keyword>
<protein>
    <submittedName>
        <fullName evidence="3">Superfamily II DNA or RNA helicase</fullName>
    </submittedName>
</protein>
<dbReference type="PANTHER" id="PTHR47396">
    <property type="entry name" value="TYPE I RESTRICTION ENZYME ECOKI R PROTEIN"/>
    <property type="match status" value="1"/>
</dbReference>